<keyword evidence="7" id="KW-0663">Pyridoxal phosphate</keyword>
<comment type="subunit">
    <text evidence="4">Homodimer.</text>
</comment>
<comment type="cofactor">
    <cofactor evidence="1">
        <name>pyridoxal 5'-phosphate</name>
        <dbReference type="ChEBI" id="CHEBI:597326"/>
    </cofactor>
</comment>
<proteinExistence type="inferred from homology"/>
<comment type="subcellular location">
    <subcellularLocation>
        <location evidence="2">Cytoplasm</location>
        <location evidence="2">Cytosol</location>
    </subcellularLocation>
</comment>
<dbReference type="InterPro" id="IPR015421">
    <property type="entry name" value="PyrdxlP-dep_Trfase_major"/>
</dbReference>
<evidence type="ECO:0000256" key="10">
    <source>
        <dbReference type="ARBA" id="ARBA00039054"/>
    </source>
</evidence>
<dbReference type="PANTHER" id="PTHR11601:SF62">
    <property type="entry name" value="SELENOCYSTEINE LYASE"/>
    <property type="match status" value="1"/>
</dbReference>
<evidence type="ECO:0000313" key="14">
    <source>
        <dbReference type="Proteomes" id="UP001623349"/>
    </source>
</evidence>
<dbReference type="EMBL" id="BAAFST010000001">
    <property type="protein sequence ID" value="GAB1285236.1"/>
    <property type="molecule type" value="Genomic_DNA"/>
</dbReference>
<accession>A0ABQ0EEM0</accession>
<feature type="domain" description="Aminotransferase class V" evidence="12">
    <location>
        <begin position="316"/>
        <end position="451"/>
    </location>
</feature>
<comment type="similarity">
    <text evidence="3">Belongs to the class-V pyridoxal-phosphate-dependent aminotransferase family.</text>
</comment>
<keyword evidence="6" id="KW-0808">Transferase</keyword>
<evidence type="ECO:0000256" key="7">
    <source>
        <dbReference type="ARBA" id="ARBA00022898"/>
    </source>
</evidence>
<dbReference type="EC" id="4.4.1.16" evidence="10"/>
<protein>
    <recommendedName>
        <fullName evidence="11">Selenocysteine lyase</fullName>
        <ecNumber evidence="10">4.4.1.16</ecNumber>
    </recommendedName>
</protein>
<evidence type="ECO:0000313" key="13">
    <source>
        <dbReference type="EMBL" id="GAB1285236.1"/>
    </source>
</evidence>
<evidence type="ECO:0000256" key="9">
    <source>
        <dbReference type="ARBA" id="ARBA00037407"/>
    </source>
</evidence>
<dbReference type="InterPro" id="IPR015422">
    <property type="entry name" value="PyrdxlP-dep_Trfase_small"/>
</dbReference>
<dbReference type="Gene3D" id="1.10.260.50">
    <property type="match status" value="1"/>
</dbReference>
<dbReference type="Gene3D" id="3.40.640.10">
    <property type="entry name" value="Type I PLP-dependent aspartate aminotransferase-like (Major domain)"/>
    <property type="match status" value="1"/>
</dbReference>
<evidence type="ECO:0000256" key="4">
    <source>
        <dbReference type="ARBA" id="ARBA00011738"/>
    </source>
</evidence>
<evidence type="ECO:0000256" key="6">
    <source>
        <dbReference type="ARBA" id="ARBA00022679"/>
    </source>
</evidence>
<reference evidence="13 14" key="1">
    <citation type="submission" date="2024-08" db="EMBL/GenBank/DDBJ databases">
        <title>The draft genome of Apodemus speciosus.</title>
        <authorList>
            <person name="Nabeshima K."/>
            <person name="Suzuki S."/>
            <person name="Onuma M."/>
        </authorList>
    </citation>
    <scope>NUCLEOTIDE SEQUENCE [LARGE SCALE GENOMIC DNA]</scope>
    <source>
        <strain evidence="13">IB14-021</strain>
    </source>
</reference>
<gene>
    <name evidence="13" type="ORF">APTSU1_000046600</name>
</gene>
<evidence type="ECO:0000256" key="2">
    <source>
        <dbReference type="ARBA" id="ARBA00004514"/>
    </source>
</evidence>
<dbReference type="PIRSF" id="PIRSF005572">
    <property type="entry name" value="NifS"/>
    <property type="match status" value="1"/>
</dbReference>
<evidence type="ECO:0000256" key="8">
    <source>
        <dbReference type="ARBA" id="ARBA00023239"/>
    </source>
</evidence>
<dbReference type="InterPro" id="IPR000192">
    <property type="entry name" value="Aminotrans_V_dom"/>
</dbReference>
<evidence type="ECO:0000259" key="12">
    <source>
        <dbReference type="Pfam" id="PF00266"/>
    </source>
</evidence>
<evidence type="ECO:0000256" key="1">
    <source>
        <dbReference type="ARBA" id="ARBA00001933"/>
    </source>
</evidence>
<dbReference type="InterPro" id="IPR016454">
    <property type="entry name" value="Cysteine_dSase"/>
</dbReference>
<dbReference type="SUPFAM" id="SSF53383">
    <property type="entry name" value="PLP-dependent transferases"/>
    <property type="match status" value="1"/>
</dbReference>
<dbReference type="Proteomes" id="UP001623349">
    <property type="component" value="Unassembled WGS sequence"/>
</dbReference>
<name>A0ABQ0EEM0_APOSI</name>
<dbReference type="GO" id="GO:0016829">
    <property type="term" value="F:lyase activity"/>
    <property type="evidence" value="ECO:0007669"/>
    <property type="project" value="UniProtKB-KW"/>
</dbReference>
<comment type="caution">
    <text evidence="13">The sequence shown here is derived from an EMBL/GenBank/DDBJ whole genome shotgun (WGS) entry which is preliminary data.</text>
</comment>
<dbReference type="InterPro" id="IPR015424">
    <property type="entry name" value="PyrdxlP-dep_Trfase"/>
</dbReference>
<organism evidence="13 14">
    <name type="scientific">Apodemus speciosus</name>
    <name type="common">Large Japanese field mouse</name>
    <dbReference type="NCBI Taxonomy" id="105296"/>
    <lineage>
        <taxon>Eukaryota</taxon>
        <taxon>Metazoa</taxon>
        <taxon>Chordata</taxon>
        <taxon>Craniata</taxon>
        <taxon>Vertebrata</taxon>
        <taxon>Euteleostomi</taxon>
        <taxon>Mammalia</taxon>
        <taxon>Eutheria</taxon>
        <taxon>Euarchontoglires</taxon>
        <taxon>Glires</taxon>
        <taxon>Rodentia</taxon>
        <taxon>Myomorpha</taxon>
        <taxon>Muroidea</taxon>
        <taxon>Muridae</taxon>
        <taxon>Murinae</taxon>
        <taxon>Apodemus</taxon>
    </lineage>
</organism>
<dbReference type="Gene3D" id="3.90.1150.10">
    <property type="entry name" value="Aspartate Aminotransferase, domain 1"/>
    <property type="match status" value="1"/>
</dbReference>
<keyword evidence="8 13" id="KW-0456">Lyase</keyword>
<feature type="domain" description="Aminotransferase class V" evidence="12">
    <location>
        <begin position="2"/>
        <end position="226"/>
    </location>
</feature>
<dbReference type="Pfam" id="PF00266">
    <property type="entry name" value="Aminotran_5"/>
    <property type="match status" value="2"/>
</dbReference>
<sequence length="467" mass="51132">MDYNATTPLEPEVIQAVTEAMKEAWGNPSSSYVAGRKAKDIINAARASLAKMIGGKPQDIIFTSGGTESNNLVIHSMVRCFHEQQTLKGRVADQHSPEEGTRPHFITCTVEHDSIRLPLEHLMQEQMAEVTFVPVSKVNGQVEVEDILAAVRPTTCLVTIMLANNETGVIMPVSEISRRIKALNQIRAASGLPRVLVHTDAAQALGKRRVDVEDLGVDFLTIVGHKAPPIIGLEQESDTSQPSGWFYGPRIGALYVRGVGKHTPLYPMLFGGGQERNFRPGGVFYLTVYLMELNLPGARQGGKFSDFIIMPLIKENLGTENTPMIAGLGKAADLVSENCETYEAHMRDVRDYLEERLEAEFGKRIHLNSRFPGVERLPNTCNFSIQGSQLQGYMVLAQCRTLLASVGASCHSDHEDRPSPVLLSCGIPVAVARNAVRLSVGRSTTRAEVDLIVQDLKQAVAQLEGRV</sequence>
<dbReference type="PANTHER" id="PTHR11601">
    <property type="entry name" value="CYSTEINE DESULFURYLASE FAMILY MEMBER"/>
    <property type="match status" value="1"/>
</dbReference>
<comment type="function">
    <text evidence="9">Catalyzes the decomposition of L-selenocysteine to L-alanine and elemental selenium.</text>
</comment>
<keyword evidence="5" id="KW-0963">Cytoplasm</keyword>
<evidence type="ECO:0000256" key="3">
    <source>
        <dbReference type="ARBA" id="ARBA00009236"/>
    </source>
</evidence>
<evidence type="ECO:0000256" key="11">
    <source>
        <dbReference type="ARBA" id="ARBA00040554"/>
    </source>
</evidence>
<keyword evidence="14" id="KW-1185">Reference proteome</keyword>
<evidence type="ECO:0000256" key="5">
    <source>
        <dbReference type="ARBA" id="ARBA00022490"/>
    </source>
</evidence>